<keyword evidence="6" id="KW-0808">Transferase</keyword>
<organism evidence="6 7">
    <name type="scientific">Pontibacter amylolyticus</name>
    <dbReference type="NCBI Taxonomy" id="1424080"/>
    <lineage>
        <taxon>Bacteria</taxon>
        <taxon>Pseudomonadati</taxon>
        <taxon>Bacteroidota</taxon>
        <taxon>Cytophagia</taxon>
        <taxon>Cytophagales</taxon>
        <taxon>Hymenobacteraceae</taxon>
        <taxon>Pontibacter</taxon>
    </lineage>
</organism>
<dbReference type="SUPFAM" id="SSF53756">
    <property type="entry name" value="UDP-Glycosyltransferase/glycogen phosphorylase"/>
    <property type="match status" value="1"/>
</dbReference>
<evidence type="ECO:0000256" key="3">
    <source>
        <dbReference type="ARBA" id="ARBA00022824"/>
    </source>
</evidence>
<keyword evidence="7" id="KW-1185">Reference proteome</keyword>
<evidence type="ECO:0000256" key="4">
    <source>
        <dbReference type="ARBA" id="ARBA00022989"/>
    </source>
</evidence>
<keyword evidence="5" id="KW-0472">Membrane</keyword>
<evidence type="ECO:0000256" key="1">
    <source>
        <dbReference type="ARBA" id="ARBA00004389"/>
    </source>
</evidence>
<reference evidence="7" key="1">
    <citation type="journal article" date="2019" name="Int. J. Syst. Evol. Microbiol.">
        <title>The Global Catalogue of Microorganisms (GCM) 10K type strain sequencing project: providing services to taxonomists for standard genome sequencing and annotation.</title>
        <authorList>
            <consortium name="The Broad Institute Genomics Platform"/>
            <consortium name="The Broad Institute Genome Sequencing Center for Infectious Disease"/>
            <person name="Wu L."/>
            <person name="Ma J."/>
        </authorList>
    </citation>
    <scope>NUCLEOTIDE SEQUENCE [LARGE SCALE GENOMIC DNA]</scope>
    <source>
        <strain evidence="7">CGMCC 1.12749</strain>
    </source>
</reference>
<dbReference type="Pfam" id="PF08660">
    <property type="entry name" value="Alg14"/>
    <property type="match status" value="1"/>
</dbReference>
<dbReference type="Proteomes" id="UP000634043">
    <property type="component" value="Unassembled WGS sequence"/>
</dbReference>
<dbReference type="Gene3D" id="3.40.50.2000">
    <property type="entry name" value="Glycogen Phosphorylase B"/>
    <property type="match status" value="1"/>
</dbReference>
<proteinExistence type="predicted"/>
<gene>
    <name evidence="6" type="ORF">GCM10011323_34610</name>
</gene>
<keyword evidence="3" id="KW-0256">Endoplasmic reticulum</keyword>
<sequence length="147" mass="16275">MKVLAIASAGGHWIQLLRLMPAFEDNEVIFISTHKSFSDTVKGHDFFVVPDASRWNKLRLIYMGFVMLKLLLRIKPDVVITTGAAPGLMGILAGKILGARAVWIDSIANVEQISLSGRIALLFADRTYTQWPNLASNKVYFNGNVLS</sequence>
<comment type="subcellular location">
    <subcellularLocation>
        <location evidence="1">Endoplasmic reticulum membrane</location>
        <topology evidence="1">Single-pass membrane protein</topology>
    </subcellularLocation>
</comment>
<dbReference type="GO" id="GO:0016740">
    <property type="term" value="F:transferase activity"/>
    <property type="evidence" value="ECO:0007669"/>
    <property type="project" value="UniProtKB-KW"/>
</dbReference>
<dbReference type="PANTHER" id="PTHR12154">
    <property type="entry name" value="GLYCOSYL TRANSFERASE-RELATED"/>
    <property type="match status" value="1"/>
</dbReference>
<comment type="caution">
    <text evidence="6">The sequence shown here is derived from an EMBL/GenBank/DDBJ whole genome shotgun (WGS) entry which is preliminary data.</text>
</comment>
<evidence type="ECO:0000256" key="5">
    <source>
        <dbReference type="ARBA" id="ARBA00023136"/>
    </source>
</evidence>
<dbReference type="EMBL" id="BMFP01000007">
    <property type="protein sequence ID" value="GGG28293.1"/>
    <property type="molecule type" value="Genomic_DNA"/>
</dbReference>
<accession>A0ABQ1WFN7</accession>
<name>A0ABQ1WFN7_9BACT</name>
<dbReference type="PANTHER" id="PTHR12154:SF4">
    <property type="entry name" value="UDP-N-ACETYLGLUCOSAMINE TRANSFERASE SUBUNIT ALG14 HOMOLOG"/>
    <property type="match status" value="1"/>
</dbReference>
<evidence type="ECO:0000256" key="2">
    <source>
        <dbReference type="ARBA" id="ARBA00022692"/>
    </source>
</evidence>
<protein>
    <submittedName>
        <fullName evidence="6">Glucosyl transferase</fullName>
    </submittedName>
</protein>
<evidence type="ECO:0000313" key="6">
    <source>
        <dbReference type="EMBL" id="GGG28293.1"/>
    </source>
</evidence>
<dbReference type="InterPro" id="IPR013969">
    <property type="entry name" value="Oligosacch_biosynth_Alg14"/>
</dbReference>
<dbReference type="RefSeq" id="WP_188502779.1">
    <property type="nucleotide sequence ID" value="NZ_BMFP01000007.1"/>
</dbReference>
<keyword evidence="4" id="KW-1133">Transmembrane helix</keyword>
<keyword evidence="2" id="KW-0812">Transmembrane</keyword>
<evidence type="ECO:0000313" key="7">
    <source>
        <dbReference type="Proteomes" id="UP000634043"/>
    </source>
</evidence>